<evidence type="ECO:0000313" key="2">
    <source>
        <dbReference type="EMBL" id="CAG5165295.1"/>
    </source>
</evidence>
<sequence>MSDRRRNNFMDESTNSELSISDSLKSLILSTVNATRDLFVFTDEELHKTSPEVILRRMLSTRSAISTSSSLAEANQRARDDATQQNFTNIGQGQCGTVFGLKGTTMVIKLPNPSNKEDELFVDFQMHKVVWEAFSAFASIHEDIHVPRVGVWVGPKSTHFWDTKAALFPQNVRTPNYGLVSERIYPLPLPVREAIVDALCPEAIKDTKSEFLNRIENKNCLVRLYLGRRNDSRKMEARNVRLRNFPLHVDEMERLGLDTSSFAMTIAKALAFLHWKAGVDGNDVEFVLGSTPQITGKPTKEDLLIANKDTAGEMFSTDFEHRTISIWLLDFNQCKLFDHDSAGVKKLVEGFWFNDPYYPRPNATDKNDKKLWRLFAEHYIKVSQELTNTPGPAMFINSVIAKGKERSGGSMFG</sequence>
<organism evidence="2 3">
    <name type="scientific">Alternaria atra</name>
    <dbReference type="NCBI Taxonomy" id="119953"/>
    <lineage>
        <taxon>Eukaryota</taxon>
        <taxon>Fungi</taxon>
        <taxon>Dikarya</taxon>
        <taxon>Ascomycota</taxon>
        <taxon>Pezizomycotina</taxon>
        <taxon>Dothideomycetes</taxon>
        <taxon>Pleosporomycetidae</taxon>
        <taxon>Pleosporales</taxon>
        <taxon>Pleosporineae</taxon>
        <taxon>Pleosporaceae</taxon>
        <taxon>Alternaria</taxon>
        <taxon>Alternaria sect. Ulocladioides</taxon>
    </lineage>
</organism>
<evidence type="ECO:0000259" key="1">
    <source>
        <dbReference type="Pfam" id="PF12417"/>
    </source>
</evidence>
<protein>
    <recommendedName>
        <fullName evidence="1">DUF3669 domain-containing protein</fullName>
    </recommendedName>
</protein>
<dbReference type="PANTHER" id="PTHR40780:SF2">
    <property type="entry name" value="DUF3669 DOMAIN-CONTAINING PROTEIN"/>
    <property type="match status" value="1"/>
</dbReference>
<dbReference type="Proteomes" id="UP000676310">
    <property type="component" value="Unassembled WGS sequence"/>
</dbReference>
<feature type="domain" description="DUF3669" evidence="1">
    <location>
        <begin position="326"/>
        <end position="388"/>
    </location>
</feature>
<dbReference type="InterPro" id="IPR022137">
    <property type="entry name" value="Znf_prot_DUF3669"/>
</dbReference>
<dbReference type="RefSeq" id="XP_043170332.1">
    <property type="nucleotide sequence ID" value="XM_043314397.1"/>
</dbReference>
<dbReference type="PANTHER" id="PTHR40780">
    <property type="entry name" value="DUF3669 DOMAIN-CONTAINING PROTEIN"/>
    <property type="match status" value="1"/>
</dbReference>
<reference evidence="2" key="1">
    <citation type="submission" date="2021-05" db="EMBL/GenBank/DDBJ databases">
        <authorList>
            <person name="Stam R."/>
        </authorList>
    </citation>
    <scope>NUCLEOTIDE SEQUENCE</scope>
    <source>
        <strain evidence="2">CS162</strain>
    </source>
</reference>
<dbReference type="Pfam" id="PF12417">
    <property type="entry name" value="DUF3669"/>
    <property type="match status" value="1"/>
</dbReference>
<proteinExistence type="predicted"/>
<keyword evidence="3" id="KW-1185">Reference proteome</keyword>
<gene>
    <name evidence="2" type="ORF">ALTATR162_LOCUS6775</name>
</gene>
<comment type="caution">
    <text evidence="2">The sequence shown here is derived from an EMBL/GenBank/DDBJ whole genome shotgun (WGS) entry which is preliminary data.</text>
</comment>
<dbReference type="AlphaFoldDB" id="A0A8J2I3E4"/>
<name>A0A8J2I3E4_9PLEO</name>
<evidence type="ECO:0000313" key="3">
    <source>
        <dbReference type="Proteomes" id="UP000676310"/>
    </source>
</evidence>
<dbReference type="OrthoDB" id="2993351at2759"/>
<accession>A0A8J2I3E4</accession>
<dbReference type="EMBL" id="CAJRGZ010000019">
    <property type="protein sequence ID" value="CAG5165295.1"/>
    <property type="molecule type" value="Genomic_DNA"/>
</dbReference>
<dbReference type="GeneID" id="67018701"/>